<dbReference type="NCBIfam" id="NF037959">
    <property type="entry name" value="MFS_SpdSyn"/>
    <property type="match status" value="1"/>
</dbReference>
<gene>
    <name evidence="5" type="primary">speE_3</name>
    <name evidence="5" type="ORF">GALL_18250</name>
</gene>
<dbReference type="Pfam" id="PF01564">
    <property type="entry name" value="Spermine_synth"/>
    <property type="match status" value="1"/>
</dbReference>
<dbReference type="AlphaFoldDB" id="A0A1J5T9M3"/>
<evidence type="ECO:0000313" key="5">
    <source>
        <dbReference type="EMBL" id="OIR17607.1"/>
    </source>
</evidence>
<sequence>MFRMAKHLMRGLTGGYDSDSVDVSEVDGVRSLHLGSATVQSAMRIRDPFALELTYSRGMMCFLLFKPEVKHTLAIGLGGGSIPKYIHAHCPEVVSKVIEINPKIIQVARSQFYVPENDERLEIIEGDGLEYLAEHDDATEILMIDAFDGNGIPPNFCSQDFFDQCASILHHDGILVINLWGSDKNFDIYLQRIEQSFSGRVLVLPTGKPGNIAVFGFKREPADLRLASLRERAKSLEKTHKIEFLQFVEKLAEHNSSSNNRIFMKSDA</sequence>
<dbReference type="EMBL" id="MLJW01000004">
    <property type="protein sequence ID" value="OIR17607.1"/>
    <property type="molecule type" value="Genomic_DNA"/>
</dbReference>
<organism evidence="5">
    <name type="scientific">mine drainage metagenome</name>
    <dbReference type="NCBI Taxonomy" id="410659"/>
    <lineage>
        <taxon>unclassified sequences</taxon>
        <taxon>metagenomes</taxon>
        <taxon>ecological metagenomes</taxon>
    </lineage>
</organism>
<keyword evidence="3" id="KW-0620">Polyamine biosynthesis</keyword>
<dbReference type="PANTHER" id="PTHR43317">
    <property type="entry name" value="THERMOSPERMINE SYNTHASE ACAULIS5"/>
    <property type="match status" value="1"/>
</dbReference>
<evidence type="ECO:0000256" key="3">
    <source>
        <dbReference type="ARBA" id="ARBA00023115"/>
    </source>
</evidence>
<dbReference type="PANTHER" id="PTHR43317:SF1">
    <property type="entry name" value="THERMOSPERMINE SYNTHASE ACAULIS5"/>
    <property type="match status" value="1"/>
</dbReference>
<evidence type="ECO:0000256" key="2">
    <source>
        <dbReference type="ARBA" id="ARBA00022679"/>
    </source>
</evidence>
<accession>A0A1J5T9M3</accession>
<dbReference type="GO" id="GO:0004766">
    <property type="term" value="F:spermidine synthase activity"/>
    <property type="evidence" value="ECO:0007669"/>
    <property type="project" value="UniProtKB-EC"/>
</dbReference>
<protein>
    <submittedName>
        <fullName evidence="5">Spermidine synthase</fullName>
        <ecNumber evidence="5">2.5.1.16</ecNumber>
    </submittedName>
</protein>
<dbReference type="EC" id="2.5.1.16" evidence="5"/>
<name>A0A1J5T9M3_9ZZZZ</name>
<dbReference type="GO" id="GO:0006596">
    <property type="term" value="P:polyamine biosynthetic process"/>
    <property type="evidence" value="ECO:0007669"/>
    <property type="project" value="UniProtKB-KW"/>
</dbReference>
<evidence type="ECO:0000259" key="4">
    <source>
        <dbReference type="PROSITE" id="PS51006"/>
    </source>
</evidence>
<evidence type="ECO:0000256" key="1">
    <source>
        <dbReference type="ARBA" id="ARBA00007867"/>
    </source>
</evidence>
<dbReference type="NCBIfam" id="NF003380">
    <property type="entry name" value="PRK04457.1"/>
    <property type="match status" value="1"/>
</dbReference>
<proteinExistence type="inferred from homology"/>
<keyword evidence="2 5" id="KW-0808">Transferase</keyword>
<dbReference type="InterPro" id="IPR030374">
    <property type="entry name" value="PABS"/>
</dbReference>
<dbReference type="InterPro" id="IPR029063">
    <property type="entry name" value="SAM-dependent_MTases_sf"/>
</dbReference>
<reference evidence="5" key="1">
    <citation type="submission" date="2016-10" db="EMBL/GenBank/DDBJ databases">
        <title>Sequence of Gallionella enrichment culture.</title>
        <authorList>
            <person name="Poehlein A."/>
            <person name="Muehling M."/>
            <person name="Daniel R."/>
        </authorList>
    </citation>
    <scope>NUCLEOTIDE SEQUENCE</scope>
</reference>
<comment type="similarity">
    <text evidence="1">Belongs to the spermidine/spermine synthase family.</text>
</comment>
<feature type="domain" description="PABS" evidence="4">
    <location>
        <begin position="1"/>
        <end position="222"/>
    </location>
</feature>
<dbReference type="SUPFAM" id="SSF53335">
    <property type="entry name" value="S-adenosyl-L-methionine-dependent methyltransferases"/>
    <property type="match status" value="1"/>
</dbReference>
<comment type="caution">
    <text evidence="5">The sequence shown here is derived from an EMBL/GenBank/DDBJ whole genome shotgun (WGS) entry which is preliminary data.</text>
</comment>
<dbReference type="Gene3D" id="3.40.50.150">
    <property type="entry name" value="Vaccinia Virus protein VP39"/>
    <property type="match status" value="1"/>
</dbReference>
<dbReference type="PROSITE" id="PS51006">
    <property type="entry name" value="PABS_2"/>
    <property type="match status" value="1"/>
</dbReference>